<comment type="caution">
    <text evidence="3">The sequence shown here is derived from an EMBL/GenBank/DDBJ whole genome shotgun (WGS) entry which is preliminary data.</text>
</comment>
<name>A0A1F7GZ04_9BACT</name>
<dbReference type="AlphaFoldDB" id="A0A1F7GZ04"/>
<accession>A0A1F7GZ04</accession>
<organism evidence="3 4">
    <name type="scientific">Candidatus Roizmanbacteria bacterium RIFCSPHIGHO2_02_FULL_38_11</name>
    <dbReference type="NCBI Taxonomy" id="1802039"/>
    <lineage>
        <taxon>Bacteria</taxon>
        <taxon>Candidatus Roizmaniibacteriota</taxon>
    </lineage>
</organism>
<keyword evidence="2" id="KW-1133">Transmembrane helix</keyword>
<gene>
    <name evidence="3" type="ORF">A3C25_02590</name>
</gene>
<proteinExistence type="predicted"/>
<sequence length="143" mass="16579">MDDQKKSSRFGLGVLIGTVLGGLTAFFLSPKSGEENREAVVKKIKELKKNIDEMEIDKKVKEVWGEVTEDGKKTFVKAKKELVKRMGDLEERWQEFDREKYVKMVEDSVEDAKSETKATAEKLLKLKDMFVRDWNKVFVEKKS</sequence>
<dbReference type="Proteomes" id="UP000177913">
    <property type="component" value="Unassembled WGS sequence"/>
</dbReference>
<keyword evidence="2" id="KW-0812">Transmembrane</keyword>
<feature type="coiled-coil region" evidence="1">
    <location>
        <begin position="37"/>
        <end position="99"/>
    </location>
</feature>
<protein>
    <recommendedName>
        <fullName evidence="5">Gas vesicle protein</fullName>
    </recommendedName>
</protein>
<evidence type="ECO:0008006" key="5">
    <source>
        <dbReference type="Google" id="ProtNLM"/>
    </source>
</evidence>
<dbReference type="EMBL" id="MFZO01000036">
    <property type="protein sequence ID" value="OGK24289.1"/>
    <property type="molecule type" value="Genomic_DNA"/>
</dbReference>
<dbReference type="InterPro" id="IPR024623">
    <property type="entry name" value="YtxH"/>
</dbReference>
<evidence type="ECO:0000256" key="1">
    <source>
        <dbReference type="SAM" id="Coils"/>
    </source>
</evidence>
<keyword evidence="1" id="KW-0175">Coiled coil</keyword>
<keyword evidence="2" id="KW-0472">Membrane</keyword>
<evidence type="ECO:0000256" key="2">
    <source>
        <dbReference type="SAM" id="Phobius"/>
    </source>
</evidence>
<reference evidence="3 4" key="1">
    <citation type="journal article" date="2016" name="Nat. Commun.">
        <title>Thousands of microbial genomes shed light on interconnected biogeochemical processes in an aquifer system.</title>
        <authorList>
            <person name="Anantharaman K."/>
            <person name="Brown C.T."/>
            <person name="Hug L.A."/>
            <person name="Sharon I."/>
            <person name="Castelle C.J."/>
            <person name="Probst A.J."/>
            <person name="Thomas B.C."/>
            <person name="Singh A."/>
            <person name="Wilkins M.J."/>
            <person name="Karaoz U."/>
            <person name="Brodie E.L."/>
            <person name="Williams K.H."/>
            <person name="Hubbard S.S."/>
            <person name="Banfield J.F."/>
        </authorList>
    </citation>
    <scope>NUCLEOTIDE SEQUENCE [LARGE SCALE GENOMIC DNA]</scope>
</reference>
<dbReference type="Pfam" id="PF12732">
    <property type="entry name" value="YtxH"/>
    <property type="match status" value="1"/>
</dbReference>
<evidence type="ECO:0000313" key="3">
    <source>
        <dbReference type="EMBL" id="OGK24289.1"/>
    </source>
</evidence>
<evidence type="ECO:0000313" key="4">
    <source>
        <dbReference type="Proteomes" id="UP000177913"/>
    </source>
</evidence>
<feature type="transmembrane region" description="Helical" evidence="2">
    <location>
        <begin position="12"/>
        <end position="29"/>
    </location>
</feature>